<evidence type="ECO:0000313" key="3">
    <source>
        <dbReference type="Proteomes" id="UP001642360"/>
    </source>
</evidence>
<dbReference type="AlphaFoldDB" id="A0ABC8RS31"/>
<evidence type="ECO:0000313" key="2">
    <source>
        <dbReference type="EMBL" id="CAK9144837.1"/>
    </source>
</evidence>
<name>A0ABC8RS31_9AQUA</name>
<protein>
    <submittedName>
        <fullName evidence="2">Uncharacterized protein</fullName>
    </submittedName>
</protein>
<feature type="region of interest" description="Disordered" evidence="1">
    <location>
        <begin position="1"/>
        <end position="77"/>
    </location>
</feature>
<dbReference type="Proteomes" id="UP001642360">
    <property type="component" value="Unassembled WGS sequence"/>
</dbReference>
<comment type="caution">
    <text evidence="2">The sequence shown here is derived from an EMBL/GenBank/DDBJ whole genome shotgun (WGS) entry which is preliminary data.</text>
</comment>
<dbReference type="EMBL" id="CAUOFW020001425">
    <property type="protein sequence ID" value="CAK9144837.1"/>
    <property type="molecule type" value="Genomic_DNA"/>
</dbReference>
<proteinExistence type="predicted"/>
<evidence type="ECO:0000256" key="1">
    <source>
        <dbReference type="SAM" id="MobiDB-lite"/>
    </source>
</evidence>
<accession>A0ABC8RS31</accession>
<reference evidence="2 3" key="1">
    <citation type="submission" date="2024-02" db="EMBL/GenBank/DDBJ databases">
        <authorList>
            <person name="Vignale AGUSTIN F."/>
            <person name="Sosa J E."/>
            <person name="Modenutti C."/>
        </authorList>
    </citation>
    <scope>NUCLEOTIDE SEQUENCE [LARGE SCALE GENOMIC DNA]</scope>
</reference>
<gene>
    <name evidence="2" type="ORF">ILEXP_LOCUS12610</name>
</gene>
<feature type="compositionally biased region" description="Polar residues" evidence="1">
    <location>
        <begin position="1"/>
        <end position="31"/>
    </location>
</feature>
<keyword evidence="3" id="KW-1185">Reference proteome</keyword>
<sequence>MSSIFSLKRVTSPNPWTSNGSMATQTASQAVSHFPKSLDKQQLHGNIDGESGGKSLLQIPGQAADTSTQSSVLHSEPRKNMMARFLGF</sequence>
<organism evidence="2 3">
    <name type="scientific">Ilex paraguariensis</name>
    <name type="common">yerba mate</name>
    <dbReference type="NCBI Taxonomy" id="185542"/>
    <lineage>
        <taxon>Eukaryota</taxon>
        <taxon>Viridiplantae</taxon>
        <taxon>Streptophyta</taxon>
        <taxon>Embryophyta</taxon>
        <taxon>Tracheophyta</taxon>
        <taxon>Spermatophyta</taxon>
        <taxon>Magnoliopsida</taxon>
        <taxon>eudicotyledons</taxon>
        <taxon>Gunneridae</taxon>
        <taxon>Pentapetalae</taxon>
        <taxon>asterids</taxon>
        <taxon>campanulids</taxon>
        <taxon>Aquifoliales</taxon>
        <taxon>Aquifoliaceae</taxon>
        <taxon>Ilex</taxon>
    </lineage>
</organism>
<feature type="compositionally biased region" description="Polar residues" evidence="1">
    <location>
        <begin position="64"/>
        <end position="73"/>
    </location>
</feature>